<dbReference type="Proteomes" id="UP001186944">
    <property type="component" value="Unassembled WGS sequence"/>
</dbReference>
<comment type="subcellular location">
    <subcellularLocation>
        <location evidence="1">Membrane</location>
        <topology evidence="1">Multi-pass membrane protein</topology>
    </subcellularLocation>
</comment>
<feature type="transmembrane region" description="Helical" evidence="6">
    <location>
        <begin position="60"/>
        <end position="79"/>
    </location>
</feature>
<feature type="transmembrane region" description="Helical" evidence="6">
    <location>
        <begin position="182"/>
        <end position="199"/>
    </location>
</feature>
<evidence type="ECO:0000256" key="4">
    <source>
        <dbReference type="ARBA" id="ARBA00022989"/>
    </source>
</evidence>
<reference evidence="7" key="1">
    <citation type="submission" date="2019-08" db="EMBL/GenBank/DDBJ databases">
        <title>The improved chromosome-level genome for the pearl oyster Pinctada fucata martensii using PacBio sequencing and Hi-C.</title>
        <authorList>
            <person name="Zheng Z."/>
        </authorList>
    </citation>
    <scope>NUCLEOTIDE SEQUENCE</scope>
    <source>
        <strain evidence="7">ZZ-2019</strain>
        <tissue evidence="7">Adductor muscle</tissue>
    </source>
</reference>
<gene>
    <name evidence="7" type="ORF">FSP39_023782</name>
</gene>
<comment type="similarity">
    <text evidence="2">Belongs to the TMEM45 family.</text>
</comment>
<evidence type="ECO:0000256" key="1">
    <source>
        <dbReference type="ARBA" id="ARBA00004141"/>
    </source>
</evidence>
<evidence type="ECO:0000313" key="8">
    <source>
        <dbReference type="Proteomes" id="UP001186944"/>
    </source>
</evidence>
<dbReference type="InterPro" id="IPR006904">
    <property type="entry name" value="DUF716"/>
</dbReference>
<dbReference type="Pfam" id="PF04819">
    <property type="entry name" value="DUF716"/>
    <property type="match status" value="1"/>
</dbReference>
<dbReference type="EMBL" id="VSWD01000001">
    <property type="protein sequence ID" value="KAK3109140.1"/>
    <property type="molecule type" value="Genomic_DNA"/>
</dbReference>
<dbReference type="AlphaFoldDB" id="A0AA88YXM2"/>
<dbReference type="PANTHER" id="PTHR16007">
    <property type="entry name" value="EPIDIDYMAL MEMBRANE PROTEIN E9-RELATED"/>
    <property type="match status" value="1"/>
</dbReference>
<comment type="caution">
    <text evidence="7">The sequence shown here is derived from an EMBL/GenBank/DDBJ whole genome shotgun (WGS) entry which is preliminary data.</text>
</comment>
<evidence type="ECO:0000256" key="2">
    <source>
        <dbReference type="ARBA" id="ARBA00006948"/>
    </source>
</evidence>
<dbReference type="PANTHER" id="PTHR16007:SF15">
    <property type="entry name" value="TRANSMEMBRANE PROTEIN 45B"/>
    <property type="match status" value="1"/>
</dbReference>
<evidence type="ECO:0000313" key="7">
    <source>
        <dbReference type="EMBL" id="KAK3109140.1"/>
    </source>
</evidence>
<feature type="transmembrane region" description="Helical" evidence="6">
    <location>
        <begin position="6"/>
        <end position="26"/>
    </location>
</feature>
<evidence type="ECO:0000256" key="5">
    <source>
        <dbReference type="ARBA" id="ARBA00023136"/>
    </source>
</evidence>
<sequence>MGTFVGHVVPGSFFVLFGTWWAVQIFRRYYRCMQKKDKFTSSVSFDWKAENIVTYPVEDVLKIVGAFLGTAGEVYTGFVDPKGFPLANGQHITMYFFFGMSAIIDIIVMKTKLPRELHLDYVTFLMAFLIEFLLFKFHLHGRVRLDVQVHQLLIIAIFGNFICVLIEACYRHFALAALGRSYFAILQGSWFIQLGFILYNPVPDAAKWDDDNEGQLDQIVTLFMWHCIAVFLGMLLIGP</sequence>
<feature type="transmembrane region" description="Helical" evidence="6">
    <location>
        <begin position="91"/>
        <end position="109"/>
    </location>
</feature>
<evidence type="ECO:0008006" key="9">
    <source>
        <dbReference type="Google" id="ProtNLM"/>
    </source>
</evidence>
<keyword evidence="4 6" id="KW-1133">Transmembrane helix</keyword>
<keyword evidence="3 6" id="KW-0812">Transmembrane</keyword>
<keyword evidence="8" id="KW-1185">Reference proteome</keyword>
<evidence type="ECO:0000256" key="3">
    <source>
        <dbReference type="ARBA" id="ARBA00022692"/>
    </source>
</evidence>
<feature type="transmembrane region" description="Helical" evidence="6">
    <location>
        <begin position="151"/>
        <end position="170"/>
    </location>
</feature>
<feature type="transmembrane region" description="Helical" evidence="6">
    <location>
        <begin position="121"/>
        <end position="139"/>
    </location>
</feature>
<evidence type="ECO:0000256" key="6">
    <source>
        <dbReference type="SAM" id="Phobius"/>
    </source>
</evidence>
<dbReference type="GO" id="GO:0016020">
    <property type="term" value="C:membrane"/>
    <property type="evidence" value="ECO:0007669"/>
    <property type="project" value="UniProtKB-SubCell"/>
</dbReference>
<accession>A0AA88YXM2</accession>
<protein>
    <recommendedName>
        <fullName evidence="9">Transmembrane protein 45B</fullName>
    </recommendedName>
</protein>
<name>A0AA88YXM2_PINIB</name>
<dbReference type="InterPro" id="IPR042127">
    <property type="entry name" value="TMEM45"/>
</dbReference>
<organism evidence="7 8">
    <name type="scientific">Pinctada imbricata</name>
    <name type="common">Atlantic pearl-oyster</name>
    <name type="synonym">Pinctada martensii</name>
    <dbReference type="NCBI Taxonomy" id="66713"/>
    <lineage>
        <taxon>Eukaryota</taxon>
        <taxon>Metazoa</taxon>
        <taxon>Spiralia</taxon>
        <taxon>Lophotrochozoa</taxon>
        <taxon>Mollusca</taxon>
        <taxon>Bivalvia</taxon>
        <taxon>Autobranchia</taxon>
        <taxon>Pteriomorphia</taxon>
        <taxon>Pterioida</taxon>
        <taxon>Pterioidea</taxon>
        <taxon>Pteriidae</taxon>
        <taxon>Pinctada</taxon>
    </lineage>
</organism>
<feature type="transmembrane region" description="Helical" evidence="6">
    <location>
        <begin position="219"/>
        <end position="238"/>
    </location>
</feature>
<proteinExistence type="inferred from homology"/>
<keyword evidence="5 6" id="KW-0472">Membrane</keyword>